<evidence type="ECO:0000313" key="6">
    <source>
        <dbReference type="Proteomes" id="UP000183994"/>
    </source>
</evidence>
<dbReference type="STRING" id="1121393.SAMN02745216_04595"/>
<feature type="domain" description="Ionotropic glutamate receptor C-terminal" evidence="4">
    <location>
        <begin position="25"/>
        <end position="247"/>
    </location>
</feature>
<feature type="chain" id="PRO_5012793883" evidence="2">
    <location>
        <begin position="22"/>
        <end position="247"/>
    </location>
</feature>
<dbReference type="AlphaFoldDB" id="A0A1M6XRR2"/>
<dbReference type="SUPFAM" id="SSF53850">
    <property type="entry name" value="Periplasmic binding protein-like II"/>
    <property type="match status" value="1"/>
</dbReference>
<dbReference type="PANTHER" id="PTHR35936">
    <property type="entry name" value="MEMBRANE-BOUND LYTIC MUREIN TRANSGLYCOSYLASE F"/>
    <property type="match status" value="1"/>
</dbReference>
<dbReference type="Pfam" id="PF00497">
    <property type="entry name" value="SBP_bac_3"/>
    <property type="match status" value="1"/>
</dbReference>
<proteinExistence type="predicted"/>
<dbReference type="InterPro" id="IPR001638">
    <property type="entry name" value="Solute-binding_3/MltF_N"/>
</dbReference>
<feature type="signal peptide" evidence="2">
    <location>
        <begin position="1"/>
        <end position="21"/>
    </location>
</feature>
<evidence type="ECO:0000259" key="4">
    <source>
        <dbReference type="SMART" id="SM00079"/>
    </source>
</evidence>
<dbReference type="InterPro" id="IPR001320">
    <property type="entry name" value="Iontro_rcpt_C"/>
</dbReference>
<evidence type="ECO:0000259" key="3">
    <source>
        <dbReference type="SMART" id="SM00062"/>
    </source>
</evidence>
<keyword evidence="6" id="KW-1185">Reference proteome</keyword>
<dbReference type="SMART" id="SM00079">
    <property type="entry name" value="PBPe"/>
    <property type="match status" value="1"/>
</dbReference>
<sequence>MLKKLMLIALAVSLFACPALASEKTIVFATDSTWPPMEFVDANKDIVGYAIDYMKAAAKEAGFKAEFKAVAWDGIFAGLDAGKYDAICSSVSITEDRKETMDFSTPYFRVKQAVIVPKDSTVTSLKDLVGQKVGSQISTTGTFAVKAEEGVISKTYDEVGLAVEDLFNGRIAAVVCDDPVAANYALQNERYKGALKIAAVIEAGDVEYYGIAVKKGNKEVLDLVNKGIAAVKEKGIEKELKAKWIGQ</sequence>
<dbReference type="RefSeq" id="WP_073478583.1">
    <property type="nucleotide sequence ID" value="NZ_FQZU01000044.1"/>
</dbReference>
<evidence type="ECO:0000256" key="1">
    <source>
        <dbReference type="ARBA" id="ARBA00022729"/>
    </source>
</evidence>
<evidence type="ECO:0000256" key="2">
    <source>
        <dbReference type="SAM" id="SignalP"/>
    </source>
</evidence>
<feature type="domain" description="Solute-binding protein family 3/N-terminal" evidence="3">
    <location>
        <begin position="25"/>
        <end position="243"/>
    </location>
</feature>
<dbReference type="Gene3D" id="3.40.190.10">
    <property type="entry name" value="Periplasmic binding protein-like II"/>
    <property type="match status" value="2"/>
</dbReference>
<dbReference type="EMBL" id="FQZU01000044">
    <property type="protein sequence ID" value="SHL08634.1"/>
    <property type="molecule type" value="Genomic_DNA"/>
</dbReference>
<organism evidence="5 6">
    <name type="scientific">Desulfatibacillum alkenivorans DSM 16219</name>
    <dbReference type="NCBI Taxonomy" id="1121393"/>
    <lineage>
        <taxon>Bacteria</taxon>
        <taxon>Pseudomonadati</taxon>
        <taxon>Thermodesulfobacteriota</taxon>
        <taxon>Desulfobacteria</taxon>
        <taxon>Desulfobacterales</taxon>
        <taxon>Desulfatibacillaceae</taxon>
        <taxon>Desulfatibacillum</taxon>
    </lineage>
</organism>
<name>A0A1M6XRR2_9BACT</name>
<accession>A0A1M6XRR2</accession>
<dbReference type="PANTHER" id="PTHR35936:SF17">
    <property type="entry name" value="ARGININE-BINDING EXTRACELLULAR PROTEIN ARTP"/>
    <property type="match status" value="1"/>
</dbReference>
<dbReference type="GO" id="GO:0015276">
    <property type="term" value="F:ligand-gated monoatomic ion channel activity"/>
    <property type="evidence" value="ECO:0007669"/>
    <property type="project" value="InterPro"/>
</dbReference>
<gene>
    <name evidence="5" type="ORF">SAMN02745216_04595</name>
</gene>
<keyword evidence="1 2" id="KW-0732">Signal</keyword>
<evidence type="ECO:0000313" key="5">
    <source>
        <dbReference type="EMBL" id="SHL08634.1"/>
    </source>
</evidence>
<protein>
    <submittedName>
        <fullName evidence="5">Amino acid ABC transporter substrate-binding protein, PAAT family</fullName>
    </submittedName>
</protein>
<dbReference type="OrthoDB" id="6192933at2"/>
<dbReference type="CDD" id="cd13624">
    <property type="entry name" value="PBP2_Arg_Lys_His"/>
    <property type="match status" value="1"/>
</dbReference>
<reference evidence="6" key="1">
    <citation type="submission" date="2016-11" db="EMBL/GenBank/DDBJ databases">
        <authorList>
            <person name="Varghese N."/>
            <person name="Submissions S."/>
        </authorList>
    </citation>
    <scope>NUCLEOTIDE SEQUENCE [LARGE SCALE GENOMIC DNA]</scope>
    <source>
        <strain evidence="6">DSM 16219</strain>
    </source>
</reference>
<dbReference type="GO" id="GO:0016020">
    <property type="term" value="C:membrane"/>
    <property type="evidence" value="ECO:0007669"/>
    <property type="project" value="InterPro"/>
</dbReference>
<dbReference type="Proteomes" id="UP000183994">
    <property type="component" value="Unassembled WGS sequence"/>
</dbReference>
<dbReference type="PROSITE" id="PS51257">
    <property type="entry name" value="PROKAR_LIPOPROTEIN"/>
    <property type="match status" value="1"/>
</dbReference>
<dbReference type="SMART" id="SM00062">
    <property type="entry name" value="PBPb"/>
    <property type="match status" value="1"/>
</dbReference>